<reference evidence="1 2" key="1">
    <citation type="submission" date="2023-09" db="EMBL/GenBank/DDBJ databases">
        <title>Multi-omics analysis of a traditional fermented food reveals byproduct-associated fungal strains for waste-to-food upcycling.</title>
        <authorList>
            <consortium name="Lawrence Berkeley National Laboratory"/>
            <person name="Rekdal V.M."/>
            <person name="Villalobos-Escobedo J.M."/>
            <person name="Rodriguez-Valeron N."/>
            <person name="Garcia M.O."/>
            <person name="Vasquez D.P."/>
            <person name="Damayanti I."/>
            <person name="Sorensen P.M."/>
            <person name="Baidoo E.E."/>
            <person name="De Carvalho A.C."/>
            <person name="Riley R."/>
            <person name="Lipzen A."/>
            <person name="He G."/>
            <person name="Yan M."/>
            <person name="Haridas S."/>
            <person name="Daum C."/>
            <person name="Yoshinaga Y."/>
            <person name="Ng V."/>
            <person name="Grigoriev I.V."/>
            <person name="Munk R."/>
            <person name="Nuraida L."/>
            <person name="Wijaya C.H."/>
            <person name="Morales P.-C."/>
            <person name="Keasling J.D."/>
        </authorList>
    </citation>
    <scope>NUCLEOTIDE SEQUENCE [LARGE SCALE GENOMIC DNA]</scope>
    <source>
        <strain evidence="1 2">FGSC 2613</strain>
    </source>
</reference>
<accession>A0ABR3DA90</accession>
<sequence>VNADYFSNKSTAFSIIVKQLASKAAENIFPFIYKFNGRTPRLSMIAQLLDHLREFYLDYNLKEKANVEFGKLIIRNTDRF</sequence>
<keyword evidence="2" id="KW-1185">Reference proteome</keyword>
<feature type="non-terminal residue" evidence="1">
    <location>
        <position position="1"/>
    </location>
</feature>
<dbReference type="EMBL" id="JAVLET010000005">
    <property type="protein sequence ID" value="KAL0469597.1"/>
    <property type="molecule type" value="Genomic_DNA"/>
</dbReference>
<evidence type="ECO:0000313" key="2">
    <source>
        <dbReference type="Proteomes" id="UP001451303"/>
    </source>
</evidence>
<dbReference type="Proteomes" id="UP001451303">
    <property type="component" value="Unassembled WGS sequence"/>
</dbReference>
<gene>
    <name evidence="1" type="ORF">QR685DRAFT_444290</name>
</gene>
<comment type="caution">
    <text evidence="1">The sequence shown here is derived from an EMBL/GenBank/DDBJ whole genome shotgun (WGS) entry which is preliminary data.</text>
</comment>
<evidence type="ECO:0000313" key="1">
    <source>
        <dbReference type="EMBL" id="KAL0469597.1"/>
    </source>
</evidence>
<organism evidence="1 2">
    <name type="scientific">Neurospora intermedia</name>
    <dbReference type="NCBI Taxonomy" id="5142"/>
    <lineage>
        <taxon>Eukaryota</taxon>
        <taxon>Fungi</taxon>
        <taxon>Dikarya</taxon>
        <taxon>Ascomycota</taxon>
        <taxon>Pezizomycotina</taxon>
        <taxon>Sordariomycetes</taxon>
        <taxon>Sordariomycetidae</taxon>
        <taxon>Sordariales</taxon>
        <taxon>Sordariaceae</taxon>
        <taxon>Neurospora</taxon>
    </lineage>
</organism>
<protein>
    <submittedName>
        <fullName evidence="1">Uncharacterized protein</fullName>
    </submittedName>
</protein>
<proteinExistence type="predicted"/>
<name>A0ABR3DA90_NEUIN</name>